<evidence type="ECO:0000256" key="1">
    <source>
        <dbReference type="SAM" id="MobiDB-lite"/>
    </source>
</evidence>
<dbReference type="OrthoDB" id="5187636at2"/>
<dbReference type="RefSeq" id="WP_012948611.1">
    <property type="nucleotide sequence ID" value="NC_013757.1"/>
</dbReference>
<name>D2S596_GEOOG</name>
<dbReference type="HOGENOM" id="CLU_1313938_0_0_11"/>
<protein>
    <submittedName>
        <fullName evidence="2">Uncharacterized protein</fullName>
    </submittedName>
</protein>
<dbReference type="Proteomes" id="UP000001382">
    <property type="component" value="Chromosome"/>
</dbReference>
<reference evidence="2 3" key="1">
    <citation type="journal article" date="2010" name="Stand. Genomic Sci.">
        <title>Complete genome sequence of Geodermatophilus obscurus type strain (G-20).</title>
        <authorList>
            <person name="Ivanova N."/>
            <person name="Sikorski J."/>
            <person name="Jando M."/>
            <person name="Munk C."/>
            <person name="Lapidus A."/>
            <person name="Glavina Del Rio T."/>
            <person name="Copeland A."/>
            <person name="Tice H."/>
            <person name="Cheng J.-F."/>
            <person name="Lucas S."/>
            <person name="Chen F."/>
            <person name="Nolan M."/>
            <person name="Bruce D."/>
            <person name="Goodwin L."/>
            <person name="Pitluck S."/>
            <person name="Mavromatis K."/>
            <person name="Mikhailova N."/>
            <person name="Pati A."/>
            <person name="Chen A."/>
            <person name="Palaniappan K."/>
            <person name="Land M."/>
            <person name="Hauser L."/>
            <person name="Chang Y.-J."/>
            <person name="Jeffries C.D."/>
            <person name="Meincke L."/>
            <person name="Brettin T."/>
            <person name="Detter J.C."/>
            <person name="Detter J.C."/>
            <person name="Rohde M."/>
            <person name="Goeker M."/>
            <person name="Bristow J."/>
            <person name="Eisen J.A."/>
            <person name="Markowitz V."/>
            <person name="Hugenholtz P."/>
            <person name="Kyrpides N.C."/>
            <person name="Klenk H.-P."/>
        </authorList>
    </citation>
    <scope>NUCLEOTIDE SEQUENCE [LARGE SCALE GENOMIC DNA]</scope>
    <source>
        <strain evidence="3">ATCC 25078 / DSM 43160 / JCM 3152 / KCC A-0152 / KCTC 9177 / NBRC 13315 / NRRL B-3577 / G-20</strain>
    </source>
</reference>
<dbReference type="EMBL" id="CP001867">
    <property type="protein sequence ID" value="ADB75176.1"/>
    <property type="molecule type" value="Genomic_DNA"/>
</dbReference>
<gene>
    <name evidence="2" type="ordered locus">Gobs_2506</name>
</gene>
<evidence type="ECO:0000313" key="3">
    <source>
        <dbReference type="Proteomes" id="UP000001382"/>
    </source>
</evidence>
<dbReference type="KEGG" id="gob:Gobs_2506"/>
<evidence type="ECO:0000313" key="2">
    <source>
        <dbReference type="EMBL" id="ADB75176.1"/>
    </source>
</evidence>
<accession>D2S596</accession>
<dbReference type="AlphaFoldDB" id="D2S596"/>
<reference evidence="3" key="2">
    <citation type="submission" date="2010-01" db="EMBL/GenBank/DDBJ databases">
        <title>The complete genome of Geodermatophilus obscurus DSM 43160.</title>
        <authorList>
            <consortium name="US DOE Joint Genome Institute (JGI-PGF)"/>
            <person name="Lucas S."/>
            <person name="Copeland A."/>
            <person name="Lapidus A."/>
            <person name="Glavina del Rio T."/>
            <person name="Dalin E."/>
            <person name="Tice H."/>
            <person name="Bruce D."/>
            <person name="Goodwin L."/>
            <person name="Pitluck S."/>
            <person name="Kyrpides N."/>
            <person name="Mavromatis K."/>
            <person name="Ivanova N."/>
            <person name="Munk A.C."/>
            <person name="Brettin T."/>
            <person name="Detter J.C."/>
            <person name="Han C."/>
            <person name="Larimer F."/>
            <person name="Land M."/>
            <person name="Hauser L."/>
            <person name="Markowitz V."/>
            <person name="Cheng J.-F."/>
            <person name="Hugenholtz P."/>
            <person name="Woyke T."/>
            <person name="Wu D."/>
            <person name="Jando M."/>
            <person name="Schneider S."/>
            <person name="Klenk H.-P."/>
            <person name="Eisen J.A."/>
        </authorList>
    </citation>
    <scope>NUCLEOTIDE SEQUENCE [LARGE SCALE GENOMIC DNA]</scope>
    <source>
        <strain evidence="3">ATCC 25078 / DSM 43160 / JCM 3152 / KCC A-0152 / KCTC 9177 / NBRC 13315 / NRRL B-3577 / G-20</strain>
    </source>
</reference>
<proteinExistence type="predicted"/>
<dbReference type="STRING" id="526225.Gobs_2506"/>
<sequence length="209" mass="22730">MAYRAGELRIDDPEAGELRVAGDGYAAAGEVVTLLVSPDVHLLLGMSEEEVTGAARIEQRYREALRHLYAGGEWRPPQVDPAARSARQEVEREVGRLLGGELAARLRRLSWRVRGGDALLDEDVADVLHLTAEQRRLLATVAADNEREYTRVLAEAGAVRGRGAAGRSSDSSGLRGRARDADHAGSARLLELLTPEQRERFTRMQGGAG</sequence>
<keyword evidence="3" id="KW-1185">Reference proteome</keyword>
<feature type="region of interest" description="Disordered" evidence="1">
    <location>
        <begin position="160"/>
        <end position="189"/>
    </location>
</feature>
<feature type="compositionally biased region" description="Low complexity" evidence="1">
    <location>
        <begin position="160"/>
        <end position="175"/>
    </location>
</feature>
<organism evidence="2 3">
    <name type="scientific">Geodermatophilus obscurus (strain ATCC 25078 / DSM 43160 / JCM 3152 / CCUG 61914 / KCC A-0152 / KCTC 9177 / NBRC 13315 / NRRL B-3577 / G-20)</name>
    <dbReference type="NCBI Taxonomy" id="526225"/>
    <lineage>
        <taxon>Bacteria</taxon>
        <taxon>Bacillati</taxon>
        <taxon>Actinomycetota</taxon>
        <taxon>Actinomycetes</taxon>
        <taxon>Geodermatophilales</taxon>
        <taxon>Geodermatophilaceae</taxon>
        <taxon>Geodermatophilus</taxon>
    </lineage>
</organism>